<dbReference type="EMBL" id="JWLZ01000186">
    <property type="protein sequence ID" value="KHT61994.1"/>
    <property type="molecule type" value="Genomic_DNA"/>
</dbReference>
<dbReference type="Pfam" id="PF20090">
    <property type="entry name" value="DUF6482"/>
    <property type="match status" value="1"/>
</dbReference>
<accession>A0A0B9G065</accession>
<dbReference type="InterPro" id="IPR045508">
    <property type="entry name" value="DUF6482"/>
</dbReference>
<comment type="caution">
    <text evidence="1">The sequence shown here is derived from an EMBL/GenBank/DDBJ whole genome shotgun (WGS) entry which is preliminary data.</text>
</comment>
<name>A0A0B9G065_9GAMM</name>
<organism evidence="1 2">
    <name type="scientific">Photobacterium gaetbulicola</name>
    <dbReference type="NCBI Taxonomy" id="1295392"/>
    <lineage>
        <taxon>Bacteria</taxon>
        <taxon>Pseudomonadati</taxon>
        <taxon>Pseudomonadota</taxon>
        <taxon>Gammaproteobacteria</taxon>
        <taxon>Vibrionales</taxon>
        <taxon>Vibrionaceae</taxon>
        <taxon>Photobacterium</taxon>
    </lineage>
</organism>
<evidence type="ECO:0000313" key="2">
    <source>
        <dbReference type="Proteomes" id="UP000031278"/>
    </source>
</evidence>
<dbReference type="AlphaFoldDB" id="A0A0B9G065"/>
<proteinExistence type="predicted"/>
<evidence type="ECO:0000313" key="1">
    <source>
        <dbReference type="EMBL" id="KHT61994.1"/>
    </source>
</evidence>
<dbReference type="Proteomes" id="UP000031278">
    <property type="component" value="Unassembled WGS sequence"/>
</dbReference>
<reference evidence="1 2" key="1">
    <citation type="submission" date="2014-12" db="EMBL/GenBank/DDBJ databases">
        <title>Genome sequencing of Photobacterium gaetbulicola AD005a.</title>
        <authorList>
            <person name="Adrian T.G.S."/>
            <person name="Chan K.G."/>
        </authorList>
    </citation>
    <scope>NUCLEOTIDE SEQUENCE [LARGE SCALE GENOMIC DNA]</scope>
    <source>
        <strain evidence="1 2">AD005a</strain>
    </source>
</reference>
<sequence>MAMTQEALLSQMKRGVLTPTIINTADSTCYLIGGEDDKGNFYHLKDIHHRSITGQSLHEAEEKLSQLGIHQAVFEMVTPYDEMIGSSDSTGGKVRYDISF</sequence>
<protein>
    <submittedName>
        <fullName evidence="1">Uncharacterized protein</fullName>
    </submittedName>
</protein>
<gene>
    <name evidence="1" type="ORF">RJ45_19745</name>
</gene>